<name>A0A5B6VNE9_9ROSI</name>
<dbReference type="PANTHER" id="PTHR46148:SF44">
    <property type="entry name" value="GAG-POL POLYPROTEIN"/>
    <property type="match status" value="1"/>
</dbReference>
<dbReference type="AlphaFoldDB" id="A0A5B6VNE9"/>
<gene>
    <name evidence="3" type="ORF">EPI10_016287</name>
</gene>
<keyword evidence="4" id="KW-1185">Reference proteome</keyword>
<dbReference type="PANTHER" id="PTHR46148">
    <property type="entry name" value="CHROMO DOMAIN-CONTAINING PROTEIN"/>
    <property type="match status" value="1"/>
</dbReference>
<dbReference type="EMBL" id="SMMG02000006">
    <property type="protein sequence ID" value="KAA3470593.1"/>
    <property type="molecule type" value="Genomic_DNA"/>
</dbReference>
<organism evidence="3 4">
    <name type="scientific">Gossypium australe</name>
    <dbReference type="NCBI Taxonomy" id="47621"/>
    <lineage>
        <taxon>Eukaryota</taxon>
        <taxon>Viridiplantae</taxon>
        <taxon>Streptophyta</taxon>
        <taxon>Embryophyta</taxon>
        <taxon>Tracheophyta</taxon>
        <taxon>Spermatophyta</taxon>
        <taxon>Magnoliopsida</taxon>
        <taxon>eudicotyledons</taxon>
        <taxon>Gunneridae</taxon>
        <taxon>Pentapetalae</taxon>
        <taxon>rosids</taxon>
        <taxon>malvids</taxon>
        <taxon>Malvales</taxon>
        <taxon>Malvaceae</taxon>
        <taxon>Malvoideae</taxon>
        <taxon>Gossypium</taxon>
    </lineage>
</organism>
<evidence type="ECO:0000313" key="3">
    <source>
        <dbReference type="EMBL" id="KAA3470593.1"/>
    </source>
</evidence>
<evidence type="ECO:0000259" key="1">
    <source>
        <dbReference type="Pfam" id="PF17921"/>
    </source>
</evidence>
<dbReference type="Gene3D" id="1.10.340.70">
    <property type="match status" value="1"/>
</dbReference>
<sequence length="242" mass="28303">MIVYHPGKANVVADALSCRVMIDLRAMFTHLSLFNDGGLLVDLHVKPTWVDQIRGKKFSDESLILRFRQVEVGETSNFGLNNDRVLSFRGQICVPNNMELKQSIPQEAHSSPYAMHPGGNKMYRDLRELYWWPDLKLIRDHLKVLKFRRKGKLSPRFIGPYHILKCIRPVTYQLVLPLELGRIHDVFHVSMFRRYRSDPSHIIPVKEIDVRSDLTFEEEPIQILDRDIKVLRRKTIPLIKVL</sequence>
<evidence type="ECO:0000313" key="4">
    <source>
        <dbReference type="Proteomes" id="UP000325315"/>
    </source>
</evidence>
<accession>A0A5B6VNE9</accession>
<reference evidence="4" key="1">
    <citation type="journal article" date="2019" name="Plant Biotechnol. J.">
        <title>Genome sequencing of the Australian wild diploid species Gossypium australe highlights disease resistance and delayed gland morphogenesis.</title>
        <authorList>
            <person name="Cai Y."/>
            <person name="Cai X."/>
            <person name="Wang Q."/>
            <person name="Wang P."/>
            <person name="Zhang Y."/>
            <person name="Cai C."/>
            <person name="Xu Y."/>
            <person name="Wang K."/>
            <person name="Zhou Z."/>
            <person name="Wang C."/>
            <person name="Geng S."/>
            <person name="Li B."/>
            <person name="Dong Q."/>
            <person name="Hou Y."/>
            <person name="Wang H."/>
            <person name="Ai P."/>
            <person name="Liu Z."/>
            <person name="Yi F."/>
            <person name="Sun M."/>
            <person name="An G."/>
            <person name="Cheng J."/>
            <person name="Zhang Y."/>
            <person name="Shi Q."/>
            <person name="Xie Y."/>
            <person name="Shi X."/>
            <person name="Chang Y."/>
            <person name="Huang F."/>
            <person name="Chen Y."/>
            <person name="Hong S."/>
            <person name="Mi L."/>
            <person name="Sun Q."/>
            <person name="Zhang L."/>
            <person name="Zhou B."/>
            <person name="Peng R."/>
            <person name="Zhang X."/>
            <person name="Liu F."/>
        </authorList>
    </citation>
    <scope>NUCLEOTIDE SEQUENCE [LARGE SCALE GENOMIC DNA]</scope>
    <source>
        <strain evidence="4">cv. PA1801</strain>
    </source>
</reference>
<dbReference type="InterPro" id="IPR041588">
    <property type="entry name" value="Integrase_H2C2"/>
</dbReference>
<dbReference type="Pfam" id="PF17921">
    <property type="entry name" value="Integrase_H2C2"/>
    <property type="match status" value="1"/>
</dbReference>
<dbReference type="Pfam" id="PF24626">
    <property type="entry name" value="SH3_Tf2-1"/>
    <property type="match status" value="1"/>
</dbReference>
<dbReference type="InterPro" id="IPR056924">
    <property type="entry name" value="SH3_Tf2-1"/>
</dbReference>
<proteinExistence type="predicted"/>
<feature type="domain" description="Integrase zinc-binding" evidence="1">
    <location>
        <begin position="99"/>
        <end position="136"/>
    </location>
</feature>
<protein>
    <submittedName>
        <fullName evidence="3">Integrase</fullName>
    </submittedName>
</protein>
<dbReference type="OrthoDB" id="1736806at2759"/>
<evidence type="ECO:0000259" key="2">
    <source>
        <dbReference type="Pfam" id="PF24626"/>
    </source>
</evidence>
<feature type="domain" description="Tf2-1-like SH3-like" evidence="2">
    <location>
        <begin position="144"/>
        <end position="196"/>
    </location>
</feature>
<comment type="caution">
    <text evidence="3">The sequence shown here is derived from an EMBL/GenBank/DDBJ whole genome shotgun (WGS) entry which is preliminary data.</text>
</comment>
<dbReference type="Proteomes" id="UP000325315">
    <property type="component" value="Unassembled WGS sequence"/>
</dbReference>